<protein>
    <submittedName>
        <fullName evidence="7">D-lactate dehydrogenase</fullName>
    </submittedName>
</protein>
<dbReference type="Proteomes" id="UP000051236">
    <property type="component" value="Unassembled WGS sequence"/>
</dbReference>
<dbReference type="GO" id="GO:0006564">
    <property type="term" value="P:L-serine biosynthetic process"/>
    <property type="evidence" value="ECO:0007669"/>
    <property type="project" value="UniProtKB-ARBA"/>
</dbReference>
<dbReference type="STRING" id="1423734.FC83_GL000518"/>
<dbReference type="Pfam" id="PF02826">
    <property type="entry name" value="2-Hacid_dh_C"/>
    <property type="match status" value="1"/>
</dbReference>
<dbReference type="GO" id="GO:0004617">
    <property type="term" value="F:phosphoglycerate dehydrogenase activity"/>
    <property type="evidence" value="ECO:0007669"/>
    <property type="project" value="UniProtKB-ARBA"/>
</dbReference>
<evidence type="ECO:0000313" key="8">
    <source>
        <dbReference type="Proteomes" id="UP000051236"/>
    </source>
</evidence>
<dbReference type="PANTHER" id="PTHR43026">
    <property type="entry name" value="2-HYDROXYACID DEHYDROGENASE HOMOLOG 1-RELATED"/>
    <property type="match status" value="1"/>
</dbReference>
<dbReference type="GO" id="GO:0047545">
    <property type="term" value="F:(S)-2-hydroxyglutarate dehydrogenase activity"/>
    <property type="evidence" value="ECO:0007669"/>
    <property type="project" value="UniProtKB-ARBA"/>
</dbReference>
<dbReference type="RefSeq" id="WP_035455432.1">
    <property type="nucleotide sequence ID" value="NZ_AZGA01000009.1"/>
</dbReference>
<dbReference type="PROSITE" id="PS00671">
    <property type="entry name" value="D_2_HYDROXYACID_DH_3"/>
    <property type="match status" value="1"/>
</dbReference>
<comment type="similarity">
    <text evidence="1 4">Belongs to the D-isomer specific 2-hydroxyacid dehydrogenase family.</text>
</comment>
<evidence type="ECO:0000256" key="1">
    <source>
        <dbReference type="ARBA" id="ARBA00005854"/>
    </source>
</evidence>
<dbReference type="PANTHER" id="PTHR43026:SF1">
    <property type="entry name" value="2-HYDROXYACID DEHYDROGENASE HOMOLOG 1-RELATED"/>
    <property type="match status" value="1"/>
</dbReference>
<name>X0PHQ5_9LACO</name>
<dbReference type="AlphaFoldDB" id="X0PHQ5"/>
<dbReference type="GO" id="GO:0051287">
    <property type="term" value="F:NAD binding"/>
    <property type="evidence" value="ECO:0007669"/>
    <property type="project" value="InterPro"/>
</dbReference>
<dbReference type="SUPFAM" id="SSF51735">
    <property type="entry name" value="NAD(P)-binding Rossmann-fold domains"/>
    <property type="match status" value="1"/>
</dbReference>
<dbReference type="eggNOG" id="COG1052">
    <property type="taxonomic scope" value="Bacteria"/>
</dbReference>
<evidence type="ECO:0000259" key="5">
    <source>
        <dbReference type="Pfam" id="PF00389"/>
    </source>
</evidence>
<dbReference type="SUPFAM" id="SSF52283">
    <property type="entry name" value="Formate/glycerate dehydrogenase catalytic domain-like"/>
    <property type="match status" value="1"/>
</dbReference>
<keyword evidence="8" id="KW-1185">Reference proteome</keyword>
<dbReference type="GO" id="GO:0008720">
    <property type="term" value="F:D-lactate dehydrogenase (NAD+) activity"/>
    <property type="evidence" value="ECO:0007669"/>
    <property type="project" value="TreeGrafter"/>
</dbReference>
<comment type="caution">
    <text evidence="7">The sequence shown here is derived from an EMBL/GenBank/DDBJ whole genome shotgun (WGS) entry which is preliminary data.</text>
</comment>
<keyword evidence="2 4" id="KW-0560">Oxidoreductase</keyword>
<dbReference type="PATRIC" id="fig|1423734.3.peg.520"/>
<feature type="domain" description="D-isomer specific 2-hydroxyacid dehydrogenase NAD-binding" evidence="6">
    <location>
        <begin position="112"/>
        <end position="297"/>
    </location>
</feature>
<proteinExistence type="inferred from homology"/>
<dbReference type="CDD" id="cd12186">
    <property type="entry name" value="LDH"/>
    <property type="match status" value="1"/>
</dbReference>
<dbReference type="InterPro" id="IPR006139">
    <property type="entry name" value="D-isomer_2_OHA_DH_cat_dom"/>
</dbReference>
<evidence type="ECO:0000259" key="6">
    <source>
        <dbReference type="Pfam" id="PF02826"/>
    </source>
</evidence>
<dbReference type="OrthoDB" id="9805416at2"/>
<keyword evidence="3" id="KW-0520">NAD</keyword>
<sequence length="329" mass="35807">MKVLATNVFDEESIELEKWAKINEVDLTMTREPLTAANVDQVQGFDALSVQQVVPIGDAAVYAKIASFGIKQIAVRSVGYEFVDLAAAKANHLTITNVPVYSPRSVAEYVLAQSMRLLRHLNEFDAAVAKHDFTWQGKMAPELGELIIGVIGAGHIGSASAKLFHALGCQVLIDDPVHDPELEKFAQYVSFERILKSCDLITLHVPLLTSTQNMIDAAALKQMRPNAYLINAARGGVVDTPALLQALKNQTIAGAALDVWAGEGPYFDYDWQNKPLNNPELEEMLSLPNLIVTPHIAFFTEHSVHNIAFTALNDAILGATGKAVRNPVG</sequence>
<evidence type="ECO:0000256" key="4">
    <source>
        <dbReference type="RuleBase" id="RU003719"/>
    </source>
</evidence>
<dbReference type="Gene3D" id="3.40.50.720">
    <property type="entry name" value="NAD(P)-binding Rossmann-like Domain"/>
    <property type="match status" value="2"/>
</dbReference>
<gene>
    <name evidence="7" type="ORF">FC83_GL000518</name>
</gene>
<dbReference type="InterPro" id="IPR029753">
    <property type="entry name" value="D-isomer_DH_CS"/>
</dbReference>
<accession>X0PHQ5</accession>
<dbReference type="InterPro" id="IPR036291">
    <property type="entry name" value="NAD(P)-bd_dom_sf"/>
</dbReference>
<organism evidence="7 8">
    <name type="scientific">Agrilactobacillus composti DSM 18527 = JCM 14202</name>
    <dbReference type="NCBI Taxonomy" id="1423734"/>
    <lineage>
        <taxon>Bacteria</taxon>
        <taxon>Bacillati</taxon>
        <taxon>Bacillota</taxon>
        <taxon>Bacilli</taxon>
        <taxon>Lactobacillales</taxon>
        <taxon>Lactobacillaceae</taxon>
        <taxon>Agrilactobacillus</taxon>
    </lineage>
</organism>
<evidence type="ECO:0000256" key="3">
    <source>
        <dbReference type="ARBA" id="ARBA00023027"/>
    </source>
</evidence>
<dbReference type="FunFam" id="3.40.50.720:FF:000041">
    <property type="entry name" value="D-3-phosphoglycerate dehydrogenase"/>
    <property type="match status" value="1"/>
</dbReference>
<evidence type="ECO:0000256" key="2">
    <source>
        <dbReference type="ARBA" id="ARBA00023002"/>
    </source>
</evidence>
<feature type="domain" description="D-isomer specific 2-hydroxyacid dehydrogenase catalytic" evidence="5">
    <location>
        <begin position="10"/>
        <end position="328"/>
    </location>
</feature>
<dbReference type="EMBL" id="AZGA01000009">
    <property type="protein sequence ID" value="KRM35960.1"/>
    <property type="molecule type" value="Genomic_DNA"/>
</dbReference>
<dbReference type="InterPro" id="IPR058205">
    <property type="entry name" value="D-LDH-like"/>
</dbReference>
<reference evidence="7 8" key="1">
    <citation type="journal article" date="2015" name="Genome Announc.">
        <title>Expanding the biotechnology potential of lactobacilli through comparative genomics of 213 strains and associated genera.</title>
        <authorList>
            <person name="Sun Z."/>
            <person name="Harris H.M."/>
            <person name="McCann A."/>
            <person name="Guo C."/>
            <person name="Argimon S."/>
            <person name="Zhang W."/>
            <person name="Yang X."/>
            <person name="Jeffery I.B."/>
            <person name="Cooney J.C."/>
            <person name="Kagawa T.F."/>
            <person name="Liu W."/>
            <person name="Song Y."/>
            <person name="Salvetti E."/>
            <person name="Wrobel A."/>
            <person name="Rasinkangas P."/>
            <person name="Parkhill J."/>
            <person name="Rea M.C."/>
            <person name="O'Sullivan O."/>
            <person name="Ritari J."/>
            <person name="Douillard F.P."/>
            <person name="Paul Ross R."/>
            <person name="Yang R."/>
            <person name="Briner A.E."/>
            <person name="Felis G.E."/>
            <person name="de Vos W.M."/>
            <person name="Barrangou R."/>
            <person name="Klaenhammer T.R."/>
            <person name="Caufield P.W."/>
            <person name="Cui Y."/>
            <person name="Zhang H."/>
            <person name="O'Toole P.W."/>
        </authorList>
    </citation>
    <scope>NUCLEOTIDE SEQUENCE [LARGE SCALE GENOMIC DNA]</scope>
    <source>
        <strain evidence="7 8">DSM 18527</strain>
    </source>
</reference>
<dbReference type="InterPro" id="IPR006140">
    <property type="entry name" value="D-isomer_DH_NAD-bd"/>
</dbReference>
<evidence type="ECO:0000313" key="7">
    <source>
        <dbReference type="EMBL" id="KRM35960.1"/>
    </source>
</evidence>
<dbReference type="Pfam" id="PF00389">
    <property type="entry name" value="2-Hacid_dh"/>
    <property type="match status" value="1"/>
</dbReference>